<dbReference type="STRING" id="1453497.AT15_02190"/>
<gene>
    <name evidence="1" type="ORF">AT15_02190</name>
</gene>
<evidence type="ECO:0008006" key="3">
    <source>
        <dbReference type="Google" id="ProtNLM"/>
    </source>
</evidence>
<comment type="caution">
    <text evidence="1">The sequence shown here is derived from an EMBL/GenBank/DDBJ whole genome shotgun (WGS) entry which is preliminary data.</text>
</comment>
<dbReference type="OrthoDB" id="43611at2"/>
<evidence type="ECO:0000313" key="1">
    <source>
        <dbReference type="EMBL" id="OAA29350.1"/>
    </source>
</evidence>
<reference evidence="1 2" key="1">
    <citation type="submission" date="2014-02" db="EMBL/GenBank/DDBJ databases">
        <title>Kosmotoga genome sequencing.</title>
        <authorList>
            <person name="Pollo S.M."/>
            <person name="Charchuk R."/>
            <person name="Nesbo C.L."/>
        </authorList>
    </citation>
    <scope>NUCLEOTIDE SEQUENCE [LARGE SCALE GENOMIC DNA]</scope>
    <source>
        <strain evidence="1 2">S304</strain>
    </source>
</reference>
<dbReference type="EMBL" id="JFHK01000019">
    <property type="protein sequence ID" value="OAA29350.1"/>
    <property type="molecule type" value="Genomic_DNA"/>
</dbReference>
<dbReference type="PATRIC" id="fig|1453497.3.peg.436"/>
<sequence length="245" mass="27762">MNLHAGGFGLSGLMAIPHIREYLRKEKTTGIILNGIAGLYTVSIREFDKRKAAEVVMDFLETFENSLKVMERTYAGNCKKSTTYRKEIAYCAHWTTAGHLVNWESFRWFESFSNTVYSGIYIELLDLVEKRPLLFSGTAKAMAQASVAFPGLFPPLGGRYVSTTYYTQIPVSFVEDGDTVILNLLKPDASPQNANQILTRVLQLRQTALAKELLSKKKIKTLHPEGQINWDKLKDENFLSEIFCY</sequence>
<keyword evidence="2" id="KW-1185">Reference proteome</keyword>
<protein>
    <recommendedName>
        <fullName evidence="3">PNPLA domain-containing protein</fullName>
    </recommendedName>
</protein>
<dbReference type="Proteomes" id="UP000077339">
    <property type="component" value="Unassembled WGS sequence"/>
</dbReference>
<organism evidence="1 2">
    <name type="scientific">Kosmotoga arenicorallina S304</name>
    <dbReference type="NCBI Taxonomy" id="1453497"/>
    <lineage>
        <taxon>Bacteria</taxon>
        <taxon>Thermotogati</taxon>
        <taxon>Thermotogota</taxon>
        <taxon>Thermotogae</taxon>
        <taxon>Kosmotogales</taxon>
        <taxon>Kosmotogaceae</taxon>
        <taxon>Kosmotoga</taxon>
    </lineage>
</organism>
<name>A0A176JZ87_9BACT</name>
<evidence type="ECO:0000313" key="2">
    <source>
        <dbReference type="Proteomes" id="UP000077339"/>
    </source>
</evidence>
<accession>A0A176JZ87</accession>
<dbReference type="AlphaFoldDB" id="A0A176JZ87"/>
<dbReference type="RefSeq" id="WP_068348232.1">
    <property type="nucleotide sequence ID" value="NZ_JFHK01000019.1"/>
</dbReference>
<proteinExistence type="predicted"/>